<dbReference type="EMBL" id="PJQD01000038">
    <property type="protein sequence ID" value="POY73423.1"/>
    <property type="molecule type" value="Genomic_DNA"/>
</dbReference>
<dbReference type="AlphaFoldDB" id="A0A2S5B9H4"/>
<feature type="transmembrane region" description="Helical" evidence="1">
    <location>
        <begin position="112"/>
        <end position="132"/>
    </location>
</feature>
<comment type="caution">
    <text evidence="2">The sequence shown here is derived from an EMBL/GenBank/DDBJ whole genome shotgun (WGS) entry which is preliminary data.</text>
</comment>
<feature type="transmembrane region" description="Helical" evidence="1">
    <location>
        <begin position="85"/>
        <end position="106"/>
    </location>
</feature>
<protein>
    <submittedName>
        <fullName evidence="2">Uncharacterized protein</fullName>
    </submittedName>
</protein>
<keyword evidence="1" id="KW-0472">Membrane</keyword>
<dbReference type="OrthoDB" id="2525101at2759"/>
<feature type="transmembrane region" description="Helical" evidence="1">
    <location>
        <begin position="144"/>
        <end position="163"/>
    </location>
</feature>
<gene>
    <name evidence="2" type="ORF">BMF94_3761</name>
</gene>
<keyword evidence="1" id="KW-1133">Transmembrane helix</keyword>
<evidence type="ECO:0000313" key="2">
    <source>
        <dbReference type="EMBL" id="POY73423.1"/>
    </source>
</evidence>
<evidence type="ECO:0000313" key="3">
    <source>
        <dbReference type="Proteomes" id="UP000237144"/>
    </source>
</evidence>
<name>A0A2S5B9H4_9BASI</name>
<organism evidence="2 3">
    <name type="scientific">Rhodotorula taiwanensis</name>
    <dbReference type="NCBI Taxonomy" id="741276"/>
    <lineage>
        <taxon>Eukaryota</taxon>
        <taxon>Fungi</taxon>
        <taxon>Dikarya</taxon>
        <taxon>Basidiomycota</taxon>
        <taxon>Pucciniomycotina</taxon>
        <taxon>Microbotryomycetes</taxon>
        <taxon>Sporidiobolales</taxon>
        <taxon>Sporidiobolaceae</taxon>
        <taxon>Rhodotorula</taxon>
    </lineage>
</organism>
<keyword evidence="3" id="KW-1185">Reference proteome</keyword>
<sequence>MVEQRRRGAIRLEETRDAADSAWEKGGSALDPPCPVPATVAAYETSTVSAVLTWCSLICAWLEAVRYFTKLEDGGIRYVLSSENAAVLIIPLLGACIAASAAAATVSSFETPVALIVRISSSGVFALPWIFVRLCVDVGDQWRSAILVFGLLVYQLALILWSITLQEEREARENDAGDGHSTFAALLKA</sequence>
<accession>A0A2S5B9H4</accession>
<dbReference type="Proteomes" id="UP000237144">
    <property type="component" value="Unassembled WGS sequence"/>
</dbReference>
<reference evidence="2 3" key="1">
    <citation type="journal article" date="2018" name="Front. Microbiol.">
        <title>Prospects for Fungal Bioremediation of Acidic Radioactive Waste Sites: Characterization and Genome Sequence of Rhodotorula taiwanensis MD1149.</title>
        <authorList>
            <person name="Tkavc R."/>
            <person name="Matrosova V.Y."/>
            <person name="Grichenko O.E."/>
            <person name="Gostincar C."/>
            <person name="Volpe R.P."/>
            <person name="Klimenkova P."/>
            <person name="Gaidamakova E.K."/>
            <person name="Zhou C.E."/>
            <person name="Stewart B.J."/>
            <person name="Lyman M.G."/>
            <person name="Malfatti S.A."/>
            <person name="Rubinfeld B."/>
            <person name="Courtot M."/>
            <person name="Singh J."/>
            <person name="Dalgard C.L."/>
            <person name="Hamilton T."/>
            <person name="Frey K.G."/>
            <person name="Gunde-Cimerman N."/>
            <person name="Dugan L."/>
            <person name="Daly M.J."/>
        </authorList>
    </citation>
    <scope>NUCLEOTIDE SEQUENCE [LARGE SCALE GENOMIC DNA]</scope>
    <source>
        <strain evidence="2 3">MD1149</strain>
    </source>
</reference>
<keyword evidence="1" id="KW-0812">Transmembrane</keyword>
<proteinExistence type="predicted"/>
<evidence type="ECO:0000256" key="1">
    <source>
        <dbReference type="SAM" id="Phobius"/>
    </source>
</evidence>